<dbReference type="Pfam" id="PF01814">
    <property type="entry name" value="Hemerythrin"/>
    <property type="match status" value="1"/>
</dbReference>
<dbReference type="PANTHER" id="PTHR38048:SF2">
    <property type="entry name" value="HEMERYTHRIN-LIKE DOMAIN-CONTAINING PROTEIN"/>
    <property type="match status" value="1"/>
</dbReference>
<accession>A0ABR2HLR3</accession>
<dbReference type="Proteomes" id="UP001390339">
    <property type="component" value="Unassembled WGS sequence"/>
</dbReference>
<gene>
    <name evidence="2" type="ORF">PGQ11_015514</name>
</gene>
<comment type="caution">
    <text evidence="2">The sequence shown here is derived from an EMBL/GenBank/DDBJ whole genome shotgun (WGS) entry which is preliminary data.</text>
</comment>
<dbReference type="EMBL" id="JAPCWZ010000010">
    <property type="protein sequence ID" value="KAK8849034.1"/>
    <property type="molecule type" value="Genomic_DNA"/>
</dbReference>
<reference evidence="2 3" key="1">
    <citation type="journal article" date="2024" name="IMA Fungus">
        <title>Apiospora arundinis, a panoply of carbohydrate-active enzymes and secondary metabolites.</title>
        <authorList>
            <person name="Sorensen T."/>
            <person name="Petersen C."/>
            <person name="Muurmann A.T."/>
            <person name="Christiansen J.V."/>
            <person name="Brundto M.L."/>
            <person name="Overgaard C.K."/>
            <person name="Boysen A.T."/>
            <person name="Wollenberg R.D."/>
            <person name="Larsen T.O."/>
            <person name="Sorensen J.L."/>
            <person name="Nielsen K.L."/>
            <person name="Sondergaard T.E."/>
        </authorList>
    </citation>
    <scope>NUCLEOTIDE SEQUENCE [LARGE SCALE GENOMIC DNA]</scope>
    <source>
        <strain evidence="2 3">AAU 773</strain>
    </source>
</reference>
<organism evidence="2 3">
    <name type="scientific">Apiospora arundinis</name>
    <dbReference type="NCBI Taxonomy" id="335852"/>
    <lineage>
        <taxon>Eukaryota</taxon>
        <taxon>Fungi</taxon>
        <taxon>Dikarya</taxon>
        <taxon>Ascomycota</taxon>
        <taxon>Pezizomycotina</taxon>
        <taxon>Sordariomycetes</taxon>
        <taxon>Xylariomycetidae</taxon>
        <taxon>Amphisphaeriales</taxon>
        <taxon>Apiosporaceae</taxon>
        <taxon>Apiospora</taxon>
    </lineage>
</organism>
<feature type="domain" description="Hemerythrin-like" evidence="1">
    <location>
        <begin position="38"/>
        <end position="159"/>
    </location>
</feature>
<evidence type="ECO:0000313" key="3">
    <source>
        <dbReference type="Proteomes" id="UP001390339"/>
    </source>
</evidence>
<dbReference type="InterPro" id="IPR053206">
    <property type="entry name" value="Dimeric_xanthone_biosynth"/>
</dbReference>
<name>A0ABR2HLR3_9PEZI</name>
<sequence>MMPAVQGPMYMDTPLGMISTPMYETGKKDPFTLEASKMALSHNAFIRGFNSIYQQAPRVPAVDKADFVGYCIAWHDCVEAHHRYEETTFIPSVNKAAGQTGLMQAAIEEHALFHDGMERFKKYLLKEGMRFSAAELLAIMSSFQEALHSHFKAEPSLIVELAQHSTPEHPIDILTIADSAIRKQLTLGLVVNTLPVFYLNMNYAEFEDGMWDGVFPAFKGPSKALLTKGVPMWHSKRWRFSSCSPEGKVKNLAF</sequence>
<dbReference type="CDD" id="cd12108">
    <property type="entry name" value="Hr-like"/>
    <property type="match status" value="1"/>
</dbReference>
<proteinExistence type="predicted"/>
<dbReference type="Gene3D" id="1.20.120.520">
    <property type="entry name" value="nmb1532 protein domain like"/>
    <property type="match status" value="1"/>
</dbReference>
<protein>
    <submittedName>
        <fullName evidence="2">Iron-sulfur cluster repair protein DnrN</fullName>
    </submittedName>
</protein>
<evidence type="ECO:0000313" key="2">
    <source>
        <dbReference type="EMBL" id="KAK8849034.1"/>
    </source>
</evidence>
<dbReference type="PANTHER" id="PTHR38048">
    <property type="entry name" value="EXPRESSED PROTEIN"/>
    <property type="match status" value="1"/>
</dbReference>
<evidence type="ECO:0000259" key="1">
    <source>
        <dbReference type="Pfam" id="PF01814"/>
    </source>
</evidence>
<keyword evidence="3" id="KW-1185">Reference proteome</keyword>
<dbReference type="InterPro" id="IPR012312">
    <property type="entry name" value="Hemerythrin-like"/>
</dbReference>